<dbReference type="Gene3D" id="1.10.10.10">
    <property type="entry name" value="Winged helix-like DNA-binding domain superfamily/Winged helix DNA-binding domain"/>
    <property type="match status" value="1"/>
</dbReference>
<feature type="domain" description="HTH marR-type" evidence="1">
    <location>
        <begin position="50"/>
        <end position="149"/>
    </location>
</feature>
<dbReference type="InterPro" id="IPR014601">
    <property type="entry name" value="Trans_reg_MarR_HTH"/>
</dbReference>
<evidence type="ECO:0000259" key="1">
    <source>
        <dbReference type="SMART" id="SM00347"/>
    </source>
</evidence>
<dbReference type="PIRSF" id="PIRSF036158">
    <property type="entry name" value="UCP036158_MarR"/>
    <property type="match status" value="1"/>
</dbReference>
<dbReference type="GO" id="GO:0003700">
    <property type="term" value="F:DNA-binding transcription factor activity"/>
    <property type="evidence" value="ECO:0007669"/>
    <property type="project" value="InterPro"/>
</dbReference>
<dbReference type="Pfam" id="PF13463">
    <property type="entry name" value="HTH_27"/>
    <property type="match status" value="1"/>
</dbReference>
<protein>
    <submittedName>
        <fullName evidence="2">Predicted transcription regulator, contains HTH domain (MarR family)</fullName>
    </submittedName>
</protein>
<proteinExistence type="predicted"/>
<dbReference type="EMBL" id="UOEM01000034">
    <property type="protein sequence ID" value="VAW11805.1"/>
    <property type="molecule type" value="Genomic_DNA"/>
</dbReference>
<dbReference type="InterPro" id="IPR036388">
    <property type="entry name" value="WH-like_DNA-bd_sf"/>
</dbReference>
<dbReference type="SMART" id="SM00347">
    <property type="entry name" value="HTH_MARR"/>
    <property type="match status" value="1"/>
</dbReference>
<sequence>MSGETQNNTVGPIVSSAHLASGALPALSEVEFAMTLAGNAFQRWIVRCMAAAGEAELGALDVLVLHVVNHRGRAKKLADLCLMLNIEDTHTVAYALKKLEKRRLIRSTRAGKEKVVEITPPGEAVCARYRDIREACLVSGIVASGIEAQRLSEIAGLMRTLAGHYDQAARAAASL</sequence>
<gene>
    <name evidence="2" type="ORF">MNBD_ALPHA09-773</name>
</gene>
<dbReference type="AlphaFoldDB" id="A0A3B0T0G0"/>
<accession>A0A3B0T0G0</accession>
<dbReference type="InterPro" id="IPR036390">
    <property type="entry name" value="WH_DNA-bd_sf"/>
</dbReference>
<name>A0A3B0T0G0_9ZZZZ</name>
<reference evidence="2" key="1">
    <citation type="submission" date="2018-06" db="EMBL/GenBank/DDBJ databases">
        <authorList>
            <person name="Zhirakovskaya E."/>
        </authorList>
    </citation>
    <scope>NUCLEOTIDE SEQUENCE</scope>
</reference>
<dbReference type="InterPro" id="IPR000835">
    <property type="entry name" value="HTH_MarR-typ"/>
</dbReference>
<evidence type="ECO:0000313" key="2">
    <source>
        <dbReference type="EMBL" id="VAW11805.1"/>
    </source>
</evidence>
<dbReference type="SUPFAM" id="SSF46785">
    <property type="entry name" value="Winged helix' DNA-binding domain"/>
    <property type="match status" value="1"/>
</dbReference>
<organism evidence="2">
    <name type="scientific">hydrothermal vent metagenome</name>
    <dbReference type="NCBI Taxonomy" id="652676"/>
    <lineage>
        <taxon>unclassified sequences</taxon>
        <taxon>metagenomes</taxon>
        <taxon>ecological metagenomes</taxon>
    </lineage>
</organism>